<evidence type="ECO:0000313" key="4">
    <source>
        <dbReference type="Proteomes" id="UP000011082"/>
    </source>
</evidence>
<dbReference type="Gene3D" id="3.40.140.10">
    <property type="entry name" value="Cytidine Deaminase, domain 2"/>
    <property type="match status" value="1"/>
</dbReference>
<name>L2GM75_VITCO</name>
<evidence type="ECO:0000313" key="3">
    <source>
        <dbReference type="EMBL" id="ELA41946.1"/>
    </source>
</evidence>
<dbReference type="AlphaFoldDB" id="L2GM75"/>
<feature type="domain" description="CMP/dCMP-type deaminase" evidence="2">
    <location>
        <begin position="32"/>
        <end position="161"/>
    </location>
</feature>
<dbReference type="CDD" id="cd01285">
    <property type="entry name" value="nucleoside_deaminase"/>
    <property type="match status" value="1"/>
</dbReference>
<dbReference type="GeneID" id="19881675"/>
<evidence type="ECO:0000256" key="1">
    <source>
        <dbReference type="SAM" id="SignalP"/>
    </source>
</evidence>
<keyword evidence="1" id="KW-0732">Signal</keyword>
<dbReference type="PANTHER" id="PTHR11079">
    <property type="entry name" value="CYTOSINE DEAMINASE FAMILY MEMBER"/>
    <property type="match status" value="1"/>
</dbReference>
<dbReference type="RefSeq" id="XP_007604410.1">
    <property type="nucleotide sequence ID" value="XM_007604348.1"/>
</dbReference>
<dbReference type="EMBL" id="JH370136">
    <property type="protein sequence ID" value="ELA41946.1"/>
    <property type="molecule type" value="Genomic_DNA"/>
</dbReference>
<dbReference type="SUPFAM" id="SSF53927">
    <property type="entry name" value="Cytidine deaminase-like"/>
    <property type="match status" value="1"/>
</dbReference>
<dbReference type="InterPro" id="IPR002125">
    <property type="entry name" value="CMP_dCMP_dom"/>
</dbReference>
<dbReference type="InterPro" id="IPR016193">
    <property type="entry name" value="Cytidine_deaminase-like"/>
</dbReference>
<dbReference type="GO" id="GO:0003824">
    <property type="term" value="F:catalytic activity"/>
    <property type="evidence" value="ECO:0007669"/>
    <property type="project" value="InterPro"/>
</dbReference>
<keyword evidence="4" id="KW-1185">Reference proteome</keyword>
<dbReference type="FunCoup" id="L2GM75">
    <property type="interactions" value="39"/>
</dbReference>
<dbReference type="OMA" id="YESINNC"/>
<organism evidence="3 4">
    <name type="scientific">Vittaforma corneae (strain ATCC 50505)</name>
    <name type="common">Microsporidian parasite</name>
    <name type="synonym">Nosema corneum</name>
    <dbReference type="NCBI Taxonomy" id="993615"/>
    <lineage>
        <taxon>Eukaryota</taxon>
        <taxon>Fungi</taxon>
        <taxon>Fungi incertae sedis</taxon>
        <taxon>Microsporidia</taxon>
        <taxon>Nosematidae</taxon>
        <taxon>Vittaforma</taxon>
    </lineage>
</organism>
<sequence length="193" mass="21759">MLHKCTLLLSAIIASALSPDIFSLQLYSIWMEQDKVFMNLALKEAEEALKIDEVPVGCVVIRDLNSACEQIHVQAGESRVIVKSHNLTNTLSDPLAHAEYLCVKMLIESKMPLDDLVFYITLEPCAMCIGVLEKINAKVIFGYHNDIFGARKILNKNCGKCVNDKRCVEILKKFYETPNKSTDHLRKAVYPTK</sequence>
<dbReference type="OrthoDB" id="1701769at2759"/>
<evidence type="ECO:0000259" key="2">
    <source>
        <dbReference type="PROSITE" id="PS51747"/>
    </source>
</evidence>
<dbReference type="VEuPathDB" id="MicrosporidiaDB:VICG_00963"/>
<dbReference type="HOGENOM" id="CLU_025810_8_2_1"/>
<proteinExistence type="predicted"/>
<feature type="chain" id="PRO_5003959993" description="CMP/dCMP-type deaminase domain-containing protein" evidence="1">
    <location>
        <begin position="17"/>
        <end position="193"/>
    </location>
</feature>
<dbReference type="InParanoid" id="L2GM75"/>
<protein>
    <recommendedName>
        <fullName evidence="2">CMP/dCMP-type deaminase domain-containing protein</fullName>
    </recommendedName>
</protein>
<dbReference type="GO" id="GO:0006139">
    <property type="term" value="P:nucleobase-containing compound metabolic process"/>
    <property type="evidence" value="ECO:0007669"/>
    <property type="project" value="UniProtKB-ARBA"/>
</dbReference>
<dbReference type="Pfam" id="PF00383">
    <property type="entry name" value="dCMP_cyt_deam_1"/>
    <property type="match status" value="1"/>
</dbReference>
<dbReference type="PANTHER" id="PTHR11079:SF179">
    <property type="entry name" value="TRNA(ADENINE(34)) DEAMINASE, CHLOROPLASTIC"/>
    <property type="match status" value="1"/>
</dbReference>
<reference evidence="4" key="1">
    <citation type="submission" date="2011-05" db="EMBL/GenBank/DDBJ databases">
        <title>The genome sequence of Vittaforma corneae strain ATCC 50505.</title>
        <authorList>
            <consortium name="The Broad Institute Genome Sequencing Platform"/>
            <person name="Cuomo C."/>
            <person name="Didier E."/>
            <person name="Bowers L."/>
            <person name="Young S.K."/>
            <person name="Zeng Q."/>
            <person name="Gargeya S."/>
            <person name="Fitzgerald M."/>
            <person name="Haas B."/>
            <person name="Abouelleil A."/>
            <person name="Alvarado L."/>
            <person name="Arachchi H.M."/>
            <person name="Berlin A."/>
            <person name="Chapman S.B."/>
            <person name="Gearin G."/>
            <person name="Goldberg J."/>
            <person name="Griggs A."/>
            <person name="Gujja S."/>
            <person name="Hansen M."/>
            <person name="Heiman D."/>
            <person name="Howarth C."/>
            <person name="Larimer J."/>
            <person name="Lui A."/>
            <person name="MacDonald P.J.P."/>
            <person name="McCowen C."/>
            <person name="Montmayeur A."/>
            <person name="Murphy C."/>
            <person name="Neiman D."/>
            <person name="Pearson M."/>
            <person name="Priest M."/>
            <person name="Roberts A."/>
            <person name="Saif S."/>
            <person name="Shea T."/>
            <person name="Sisk P."/>
            <person name="Stolte C."/>
            <person name="Sykes S."/>
            <person name="Wortman J."/>
            <person name="Nusbaum C."/>
            <person name="Birren B."/>
        </authorList>
    </citation>
    <scope>NUCLEOTIDE SEQUENCE [LARGE SCALE GENOMIC DNA]</scope>
    <source>
        <strain evidence="4">ATCC 50505</strain>
    </source>
</reference>
<gene>
    <name evidence="3" type="ORF">VICG_00963</name>
</gene>
<dbReference type="PROSITE" id="PS51747">
    <property type="entry name" value="CYT_DCMP_DEAMINASES_2"/>
    <property type="match status" value="1"/>
</dbReference>
<dbReference type="STRING" id="993615.L2GM75"/>
<accession>L2GM75</accession>
<feature type="signal peptide" evidence="1">
    <location>
        <begin position="1"/>
        <end position="16"/>
    </location>
</feature>
<dbReference type="Proteomes" id="UP000011082">
    <property type="component" value="Unassembled WGS sequence"/>
</dbReference>